<evidence type="ECO:0000313" key="1">
    <source>
        <dbReference type="EMBL" id="PPR95993.1"/>
    </source>
</evidence>
<reference evidence="1 2" key="1">
    <citation type="submission" date="2015-01" db="EMBL/GenBank/DDBJ databases">
        <title>Genome of allotetraploid Gossypium barbadense reveals genomic plasticity and fiber elongation in cotton evolution.</title>
        <authorList>
            <person name="Chen X."/>
            <person name="Liu X."/>
            <person name="Zhao B."/>
            <person name="Zheng H."/>
            <person name="Hu Y."/>
            <person name="Lu G."/>
            <person name="Yang C."/>
            <person name="Chen J."/>
            <person name="Shan C."/>
            <person name="Zhang L."/>
            <person name="Zhou Y."/>
            <person name="Wang L."/>
            <person name="Guo W."/>
            <person name="Bai Y."/>
            <person name="Ruan J."/>
            <person name="Shangguan X."/>
            <person name="Mao Y."/>
            <person name="Jiang J."/>
            <person name="Zhu Y."/>
            <person name="Lei J."/>
            <person name="Kang H."/>
            <person name="Chen S."/>
            <person name="He X."/>
            <person name="Wang R."/>
            <person name="Wang Y."/>
            <person name="Chen J."/>
            <person name="Wang L."/>
            <person name="Yu S."/>
            <person name="Wang B."/>
            <person name="Wei J."/>
            <person name="Song S."/>
            <person name="Lu X."/>
            <person name="Gao Z."/>
            <person name="Gu W."/>
            <person name="Deng X."/>
            <person name="Ma D."/>
            <person name="Wang S."/>
            <person name="Liang W."/>
            <person name="Fang L."/>
            <person name="Cai C."/>
            <person name="Zhu X."/>
            <person name="Zhou B."/>
            <person name="Zhang Y."/>
            <person name="Chen Z."/>
            <person name="Xu S."/>
            <person name="Zhu R."/>
            <person name="Wang S."/>
            <person name="Zhang T."/>
            <person name="Zhao G."/>
        </authorList>
    </citation>
    <scope>NUCLEOTIDE SEQUENCE [LARGE SCALE GENOMIC DNA]</scope>
    <source>
        <strain evidence="2">cv. Xinhai21</strain>
        <tissue evidence="1">Leaf</tissue>
    </source>
</reference>
<protein>
    <submittedName>
        <fullName evidence="1">Uncharacterized protein</fullName>
    </submittedName>
</protein>
<name>A0A2P5WY32_GOSBA</name>
<evidence type="ECO:0000313" key="2">
    <source>
        <dbReference type="Proteomes" id="UP000239757"/>
    </source>
</evidence>
<proteinExistence type="predicted"/>
<dbReference type="EMBL" id="KZ666143">
    <property type="protein sequence ID" value="PPR95993.1"/>
    <property type="molecule type" value="Genomic_DNA"/>
</dbReference>
<dbReference type="AlphaFoldDB" id="A0A2P5WY32"/>
<dbReference type="Proteomes" id="UP000239757">
    <property type="component" value="Unassembled WGS sequence"/>
</dbReference>
<organism evidence="1 2">
    <name type="scientific">Gossypium barbadense</name>
    <name type="common">Sea Island cotton</name>
    <name type="synonym">Hibiscus barbadensis</name>
    <dbReference type="NCBI Taxonomy" id="3634"/>
    <lineage>
        <taxon>Eukaryota</taxon>
        <taxon>Viridiplantae</taxon>
        <taxon>Streptophyta</taxon>
        <taxon>Embryophyta</taxon>
        <taxon>Tracheophyta</taxon>
        <taxon>Spermatophyta</taxon>
        <taxon>Magnoliopsida</taxon>
        <taxon>eudicotyledons</taxon>
        <taxon>Gunneridae</taxon>
        <taxon>Pentapetalae</taxon>
        <taxon>rosids</taxon>
        <taxon>malvids</taxon>
        <taxon>Malvales</taxon>
        <taxon>Malvaceae</taxon>
        <taxon>Malvoideae</taxon>
        <taxon>Gossypium</taxon>
    </lineage>
</organism>
<gene>
    <name evidence="1" type="ORF">GOBAR_AA24677</name>
</gene>
<accession>A0A2P5WY32</accession>
<sequence>MVVARRLVVLWLEGVARRGSDYWWWLSSDGVRKKGKGKGSTVERKEGRREEKRRERGRRGCVAGCEGVWWSRENEQIWREFVGWGLRQGGLGWFKRRGKGEGVVWRVGLMGKDGGRRRGRE</sequence>